<proteinExistence type="predicted"/>
<organism evidence="1">
    <name type="scientific">Rhizophora mucronata</name>
    <name type="common">Asiatic mangrove</name>
    <dbReference type="NCBI Taxonomy" id="61149"/>
    <lineage>
        <taxon>Eukaryota</taxon>
        <taxon>Viridiplantae</taxon>
        <taxon>Streptophyta</taxon>
        <taxon>Embryophyta</taxon>
        <taxon>Tracheophyta</taxon>
        <taxon>Spermatophyta</taxon>
        <taxon>Magnoliopsida</taxon>
        <taxon>eudicotyledons</taxon>
        <taxon>Gunneridae</taxon>
        <taxon>Pentapetalae</taxon>
        <taxon>rosids</taxon>
        <taxon>fabids</taxon>
        <taxon>Malpighiales</taxon>
        <taxon>Rhizophoraceae</taxon>
        <taxon>Rhizophora</taxon>
    </lineage>
</organism>
<dbReference type="AlphaFoldDB" id="A0A2P2PT73"/>
<sequence>MSLLGDRDFWLTIFHTQKQSPVQLFPKLR</sequence>
<protein>
    <submittedName>
        <fullName evidence="1">Uncharacterized protein</fullName>
    </submittedName>
</protein>
<accession>A0A2P2PT73</accession>
<dbReference type="EMBL" id="GGEC01077464">
    <property type="protein sequence ID" value="MBX57948.1"/>
    <property type="molecule type" value="Transcribed_RNA"/>
</dbReference>
<reference evidence="1" key="1">
    <citation type="submission" date="2018-02" db="EMBL/GenBank/DDBJ databases">
        <title>Rhizophora mucronata_Transcriptome.</title>
        <authorList>
            <person name="Meera S.P."/>
            <person name="Sreeshan A."/>
            <person name="Augustine A."/>
        </authorList>
    </citation>
    <scope>NUCLEOTIDE SEQUENCE</scope>
    <source>
        <tissue evidence="1">Leaf</tissue>
    </source>
</reference>
<name>A0A2P2PT73_RHIMU</name>
<evidence type="ECO:0000313" key="1">
    <source>
        <dbReference type="EMBL" id="MBX57948.1"/>
    </source>
</evidence>